<dbReference type="Gene3D" id="3.40.30.10">
    <property type="entry name" value="Glutaredoxin"/>
    <property type="match status" value="1"/>
</dbReference>
<evidence type="ECO:0000313" key="2">
    <source>
        <dbReference type="Proteomes" id="UP000093501"/>
    </source>
</evidence>
<organism evidence="1 2">
    <name type="scientific">Tessaracoccus lapidicaptus</name>
    <dbReference type="NCBI Taxonomy" id="1427523"/>
    <lineage>
        <taxon>Bacteria</taxon>
        <taxon>Bacillati</taxon>
        <taxon>Actinomycetota</taxon>
        <taxon>Actinomycetes</taxon>
        <taxon>Propionibacteriales</taxon>
        <taxon>Propionibacteriaceae</taxon>
        <taxon>Tessaracoccus</taxon>
    </lineage>
</organism>
<sequence>MTRPSRVLLLTRAGCHLCVEAESVVRTTCEDLGVAWRAVDVDTDAALRAGYTDHVPVTFVDQRLLSYWVVDESALRAALASPAPRDMPVEWTPALADQP</sequence>
<comment type="caution">
    <text evidence="1">The sequence shown here is derived from an EMBL/GenBank/DDBJ whole genome shotgun (WGS) entry which is preliminary data.</text>
</comment>
<dbReference type="SUPFAM" id="SSF52833">
    <property type="entry name" value="Thioredoxin-like"/>
    <property type="match status" value="1"/>
</dbReference>
<dbReference type="InterPro" id="IPR036249">
    <property type="entry name" value="Thioredoxin-like_sf"/>
</dbReference>
<protein>
    <submittedName>
        <fullName evidence="1">Uncharacterized protein</fullName>
    </submittedName>
</protein>
<accession>A0A1C0AQZ1</accession>
<dbReference type="RefSeq" id="WP_068750179.1">
    <property type="nucleotide sequence ID" value="NZ_JBDXXE010000048.1"/>
</dbReference>
<reference evidence="2" key="1">
    <citation type="submission" date="2016-07" db="EMBL/GenBank/DDBJ databases">
        <authorList>
            <person name="Florea S."/>
            <person name="Webb J.S."/>
            <person name="Jaromczyk J."/>
            <person name="Schardl C.L."/>
        </authorList>
    </citation>
    <scope>NUCLEOTIDE SEQUENCE [LARGE SCALE GENOMIC DNA]</scope>
    <source>
        <strain evidence="2">IPBSL-7</strain>
    </source>
</reference>
<dbReference type="EMBL" id="MBQD01000006">
    <property type="protein sequence ID" value="OCL36808.1"/>
    <property type="molecule type" value="Genomic_DNA"/>
</dbReference>
<proteinExistence type="predicted"/>
<dbReference type="Proteomes" id="UP000093501">
    <property type="component" value="Unassembled WGS sequence"/>
</dbReference>
<dbReference type="Pfam" id="PF05768">
    <property type="entry name" value="Glrx-like"/>
    <property type="match status" value="1"/>
</dbReference>
<dbReference type="AlphaFoldDB" id="A0A1C0AQZ1"/>
<dbReference type="InterPro" id="IPR008554">
    <property type="entry name" value="Glutaredoxin-like"/>
</dbReference>
<gene>
    <name evidence="1" type="ORF">BCR15_13430</name>
</gene>
<evidence type="ECO:0000313" key="1">
    <source>
        <dbReference type="EMBL" id="OCL36808.1"/>
    </source>
</evidence>
<keyword evidence="2" id="KW-1185">Reference proteome</keyword>
<name>A0A1C0AQZ1_9ACTN</name>